<keyword evidence="1" id="KW-1133">Transmembrane helix</keyword>
<keyword evidence="1" id="KW-0472">Membrane</keyword>
<proteinExistence type="predicted"/>
<evidence type="ECO:0000313" key="2">
    <source>
        <dbReference type="EMBL" id="KMZ82428.1"/>
    </source>
</evidence>
<reference evidence="2 3" key="1">
    <citation type="submission" date="2011-08" db="EMBL/GenBank/DDBJ databases">
        <title>The Genome Sequence of Plasmodium vivax India VII.</title>
        <authorList>
            <consortium name="The Broad Institute Genome Sequencing Platform"/>
            <consortium name="The Broad Institute Genome Sequencing Center for Infectious Disease"/>
            <person name="Neafsey D."/>
            <person name="Carlton J."/>
            <person name="Barnwell J."/>
            <person name="Collins W."/>
            <person name="Escalante A."/>
            <person name="Mullikin J."/>
            <person name="Saul A."/>
            <person name="Guigo R."/>
            <person name="Camara F."/>
            <person name="Young S.K."/>
            <person name="Zeng Q."/>
            <person name="Gargeya S."/>
            <person name="Fitzgerald M."/>
            <person name="Haas B."/>
            <person name="Abouelleil A."/>
            <person name="Alvarado L."/>
            <person name="Arachchi H.M."/>
            <person name="Berlin A."/>
            <person name="Brown A."/>
            <person name="Chapman S.B."/>
            <person name="Chen Z."/>
            <person name="Dunbar C."/>
            <person name="Freedman E."/>
            <person name="Gearin G."/>
            <person name="Gellesch M."/>
            <person name="Goldberg J."/>
            <person name="Griggs A."/>
            <person name="Gujja S."/>
            <person name="Heiman D."/>
            <person name="Howarth C."/>
            <person name="Larson L."/>
            <person name="Lui A."/>
            <person name="MacDonald P.J.P."/>
            <person name="Montmayeur A."/>
            <person name="Murphy C."/>
            <person name="Neiman D."/>
            <person name="Pearson M."/>
            <person name="Priest M."/>
            <person name="Roberts A."/>
            <person name="Saif S."/>
            <person name="Shea T."/>
            <person name="Shenoy N."/>
            <person name="Sisk P."/>
            <person name="Stolte C."/>
            <person name="Sykes S."/>
            <person name="Wortman J."/>
            <person name="Nusbaum C."/>
            <person name="Birren B."/>
        </authorList>
    </citation>
    <scope>NUCLEOTIDE SEQUENCE [LARGE SCALE GENOMIC DNA]</scope>
    <source>
        <strain evidence="2 3">India VII</strain>
    </source>
</reference>
<keyword evidence="1" id="KW-0812">Transmembrane</keyword>
<gene>
    <name evidence="2" type="ORF">PVIIG_06130</name>
</gene>
<dbReference type="EMBL" id="KQ234192">
    <property type="protein sequence ID" value="KMZ82428.1"/>
    <property type="molecule type" value="Genomic_DNA"/>
</dbReference>
<evidence type="ECO:0008006" key="4">
    <source>
        <dbReference type="Google" id="ProtNLM"/>
    </source>
</evidence>
<accession>A0A0J9V8Q6</accession>
<organism evidence="2 3">
    <name type="scientific">Plasmodium vivax India VII</name>
    <dbReference type="NCBI Taxonomy" id="1077284"/>
    <lineage>
        <taxon>Eukaryota</taxon>
        <taxon>Sar</taxon>
        <taxon>Alveolata</taxon>
        <taxon>Apicomplexa</taxon>
        <taxon>Aconoidasida</taxon>
        <taxon>Haemosporida</taxon>
        <taxon>Plasmodiidae</taxon>
        <taxon>Plasmodium</taxon>
        <taxon>Plasmodium (Plasmodium)</taxon>
    </lineage>
</organism>
<protein>
    <recommendedName>
        <fullName evidence="4">VIR protein</fullName>
    </recommendedName>
</protein>
<dbReference type="Proteomes" id="UP000053562">
    <property type="component" value="Unassembled WGS sequence"/>
</dbReference>
<evidence type="ECO:0000313" key="3">
    <source>
        <dbReference type="Proteomes" id="UP000053562"/>
    </source>
</evidence>
<dbReference type="AlphaFoldDB" id="A0A0J9V8Q6"/>
<evidence type="ECO:0000256" key="1">
    <source>
        <dbReference type="SAM" id="Phobius"/>
    </source>
</evidence>
<name>A0A0J9V8Q6_PLAVI</name>
<dbReference type="Pfam" id="PF05795">
    <property type="entry name" value="Plasmodium_Vir"/>
    <property type="match status" value="1"/>
</dbReference>
<sequence>MTPKQITEKDYGFFDNIERYIKDGKIIEDTINIDESPEGCNSFSKIWGKKSGNIIMAENICKIFISIYNHLSKKKVNYREDSYYEKDFAFLNYWSNWKIHEIQINENDAVSDFFDHIESHPLHKINYYTSTNLIYDIKKDDLKKMNILYNLYENYSKLNAIEYTNSEQNTQVLTLSTACCTDYIKASYICNADNKKNNPIFCKKLEDFESKYNNLFNKYDGSKSEFADNLIKLSECPNNKIITTAVTGSIIGLIPLFGVLYKFTPMGQVFRSKFGVLNNDISNNDEELTKISLMEQENEPLRFHQGTYNIKYQSV</sequence>
<feature type="transmembrane region" description="Helical" evidence="1">
    <location>
        <begin position="241"/>
        <end position="263"/>
    </location>
</feature>
<dbReference type="InterPro" id="IPR008780">
    <property type="entry name" value="Plasmodium_Vir"/>
</dbReference>